<dbReference type="Pfam" id="PF05920">
    <property type="entry name" value="Homeobox_KN"/>
    <property type="match status" value="1"/>
</dbReference>
<dbReference type="CDD" id="cd00086">
    <property type="entry name" value="homeodomain"/>
    <property type="match status" value="1"/>
</dbReference>
<sequence>MLFPTRTTESRRPSPIDYHVVRVPNLEMYSTSGLYQYAVYMTTAICELDKEWSVTSAVDNRKRFLSAYNSMQRDAALYQDAESESLLRSAGILNTEHRSRCLKVMLKLKQTPNVDCDTPNVDNVQAMAQGPGAPTTDDLKVRRELKVHYTSILKGWVDNHSSHPFPTKKEKAELCSKAIITERQLNNWFTNYRRRHRQHE</sequence>
<gene>
    <name evidence="6" type="primary">TGIF1</name>
    <name evidence="6" type="ORF">BGZ99_000321</name>
</gene>
<keyword evidence="2 4" id="KW-0371">Homeobox</keyword>
<comment type="subcellular location">
    <subcellularLocation>
        <location evidence="4">Nucleus</location>
    </subcellularLocation>
</comment>
<reference evidence="6" key="1">
    <citation type="journal article" date="2020" name="Fungal Divers.">
        <title>Resolving the Mortierellaceae phylogeny through synthesis of multi-gene phylogenetics and phylogenomics.</title>
        <authorList>
            <person name="Vandepol N."/>
            <person name="Liber J."/>
            <person name="Desiro A."/>
            <person name="Na H."/>
            <person name="Kennedy M."/>
            <person name="Barry K."/>
            <person name="Grigoriev I.V."/>
            <person name="Miller A.N."/>
            <person name="O'Donnell K."/>
            <person name="Stajich J.E."/>
            <person name="Bonito G."/>
        </authorList>
    </citation>
    <scope>NUCLEOTIDE SEQUENCE</scope>
    <source>
        <strain evidence="6">REB-010B</strain>
    </source>
</reference>
<evidence type="ECO:0000256" key="1">
    <source>
        <dbReference type="ARBA" id="ARBA00023125"/>
    </source>
</evidence>
<dbReference type="OrthoDB" id="10056939at2759"/>
<dbReference type="PROSITE" id="PS50071">
    <property type="entry name" value="HOMEOBOX_2"/>
    <property type="match status" value="1"/>
</dbReference>
<protein>
    <submittedName>
        <fullName evidence="6">Homeobox protein tgif1</fullName>
    </submittedName>
</protein>
<organism evidence="6 7">
    <name type="scientific">Dissophora globulifera</name>
    <dbReference type="NCBI Taxonomy" id="979702"/>
    <lineage>
        <taxon>Eukaryota</taxon>
        <taxon>Fungi</taxon>
        <taxon>Fungi incertae sedis</taxon>
        <taxon>Mucoromycota</taxon>
        <taxon>Mortierellomycotina</taxon>
        <taxon>Mortierellomycetes</taxon>
        <taxon>Mortierellales</taxon>
        <taxon>Mortierellaceae</taxon>
        <taxon>Dissophora</taxon>
    </lineage>
</organism>
<feature type="DNA-binding region" description="Homeobox" evidence="4">
    <location>
        <begin position="138"/>
        <end position="200"/>
    </location>
</feature>
<keyword evidence="1 4" id="KW-0238">DNA-binding</keyword>
<dbReference type="InterPro" id="IPR008422">
    <property type="entry name" value="KN_HD"/>
</dbReference>
<dbReference type="AlphaFoldDB" id="A0A9P6UYJ1"/>
<proteinExistence type="predicted"/>
<evidence type="ECO:0000256" key="2">
    <source>
        <dbReference type="ARBA" id="ARBA00023155"/>
    </source>
</evidence>
<evidence type="ECO:0000313" key="6">
    <source>
        <dbReference type="EMBL" id="KAG0325673.1"/>
    </source>
</evidence>
<keyword evidence="3 4" id="KW-0539">Nucleus</keyword>
<dbReference type="EMBL" id="JAAAIP010000105">
    <property type="protein sequence ID" value="KAG0325673.1"/>
    <property type="molecule type" value="Genomic_DNA"/>
</dbReference>
<dbReference type="InterPro" id="IPR001356">
    <property type="entry name" value="HD"/>
</dbReference>
<evidence type="ECO:0000313" key="7">
    <source>
        <dbReference type="Proteomes" id="UP000738325"/>
    </source>
</evidence>
<evidence type="ECO:0000256" key="4">
    <source>
        <dbReference type="PROSITE-ProRule" id="PRU00108"/>
    </source>
</evidence>
<feature type="domain" description="Homeobox" evidence="5">
    <location>
        <begin position="136"/>
        <end position="199"/>
    </location>
</feature>
<dbReference type="GO" id="GO:0003677">
    <property type="term" value="F:DNA binding"/>
    <property type="evidence" value="ECO:0007669"/>
    <property type="project" value="UniProtKB-UniRule"/>
</dbReference>
<dbReference type="PANTHER" id="PTHR11850">
    <property type="entry name" value="HOMEOBOX PROTEIN TRANSCRIPTION FACTORS"/>
    <property type="match status" value="1"/>
</dbReference>
<dbReference type="GO" id="GO:0005634">
    <property type="term" value="C:nucleus"/>
    <property type="evidence" value="ECO:0007669"/>
    <property type="project" value="UniProtKB-SubCell"/>
</dbReference>
<evidence type="ECO:0000256" key="3">
    <source>
        <dbReference type="ARBA" id="ARBA00023242"/>
    </source>
</evidence>
<dbReference type="Gene3D" id="1.10.10.60">
    <property type="entry name" value="Homeodomain-like"/>
    <property type="match status" value="1"/>
</dbReference>
<accession>A0A9P6UYJ1</accession>
<evidence type="ECO:0000259" key="5">
    <source>
        <dbReference type="PROSITE" id="PS50071"/>
    </source>
</evidence>
<dbReference type="InterPro" id="IPR009057">
    <property type="entry name" value="Homeodomain-like_sf"/>
</dbReference>
<name>A0A9P6UYJ1_9FUNG</name>
<dbReference type="InterPro" id="IPR050224">
    <property type="entry name" value="TALE_homeobox"/>
</dbReference>
<dbReference type="SUPFAM" id="SSF46689">
    <property type="entry name" value="Homeodomain-like"/>
    <property type="match status" value="1"/>
</dbReference>
<dbReference type="Proteomes" id="UP000738325">
    <property type="component" value="Unassembled WGS sequence"/>
</dbReference>
<comment type="caution">
    <text evidence="6">The sequence shown here is derived from an EMBL/GenBank/DDBJ whole genome shotgun (WGS) entry which is preliminary data.</text>
</comment>
<dbReference type="GO" id="GO:0006355">
    <property type="term" value="P:regulation of DNA-templated transcription"/>
    <property type="evidence" value="ECO:0007669"/>
    <property type="project" value="InterPro"/>
</dbReference>
<keyword evidence="7" id="KW-1185">Reference proteome</keyword>